<dbReference type="InterPro" id="IPR024319">
    <property type="entry name" value="ATPase_expression_mit"/>
</dbReference>
<dbReference type="AlphaFoldDB" id="K2S1B2"/>
<evidence type="ECO:0000256" key="3">
    <source>
        <dbReference type="ARBA" id="ARBA00023128"/>
    </source>
</evidence>
<feature type="region of interest" description="Disordered" evidence="4">
    <location>
        <begin position="77"/>
        <end position="119"/>
    </location>
</feature>
<evidence type="ECO:0000313" key="6">
    <source>
        <dbReference type="Proteomes" id="UP000007129"/>
    </source>
</evidence>
<keyword evidence="2" id="KW-0809">Transit peptide</keyword>
<accession>K2S1B2</accession>
<comment type="caution">
    <text evidence="5">The sequence shown here is derived from an EMBL/GenBank/DDBJ whole genome shotgun (WGS) entry which is preliminary data.</text>
</comment>
<sequence>MTPAATATSGIIRLNSARLVANASSPAVNAAARPGRRRLDSSAAVVARLSGAQQQQRRHAYTISAIDHPISIGGLWRPDIAPEPAASEDDARPEVADVPRRRQLRPDRPPFEIPRPSETEKIDYEKGLRTALRTREVDNIIQCMIAGAHDAAFVCSIQPATFTEMLRLVSSSRQLRELQQALEHSWWLRSSDLPSLSASMDQLMKAVQIMVAIRRRASSVPLNLLDYKFMLRCAAAIANKAVAYDLWRDLKDDGVEPDTDCYNAFMQAVLWERRLDQHKHGWTKPLSFRVDQYYLSARRQRRLSYAPAVGGYEEQIKALFNSLLEQSHLGDETTITCLITAFAREGNLSAVKDTLRRVYNIDADALMASGSQRSAPKRFAPSSPLHPTSRLLYTVVHAFGANSQVPVALRLTDFISSSYNVPIPIQIWSELFTWTHAQSTIRSGRFKRVHRTPNKLPLAAPEQLWQTLTSAPYHVRPSMKMFHLSITNLTRFQRYDIAAQRIRDGRQLYREHLANARSAMRALTRAKQDVAAGRAPRASLSSLQGRRDACVAVVQRDRALLRRWCQMYVKRGNGYGFVHDVPLEDGTTEPRRVVMYDAFPDWAHSTVPNFVAEFREFCPRVVQYRTHTGVVELELGAPWKGELPKKVVARVTEEVQRGGAVEDAVQVVEDFWERLRERVRLGKLLVGGGKL</sequence>
<dbReference type="InParanoid" id="K2S1B2"/>
<comment type="subcellular location">
    <subcellularLocation>
        <location evidence="1">Mitochondrion</location>
    </subcellularLocation>
</comment>
<evidence type="ECO:0000256" key="1">
    <source>
        <dbReference type="ARBA" id="ARBA00004173"/>
    </source>
</evidence>
<dbReference type="VEuPathDB" id="FungiDB:MPH_03983"/>
<reference evidence="5 6" key="1">
    <citation type="journal article" date="2012" name="BMC Genomics">
        <title>Tools to kill: Genome of one of the most destructive plant pathogenic fungi Macrophomina phaseolina.</title>
        <authorList>
            <person name="Islam M.S."/>
            <person name="Haque M.S."/>
            <person name="Islam M.M."/>
            <person name="Emdad E.M."/>
            <person name="Halim A."/>
            <person name="Hossen Q.M.M."/>
            <person name="Hossain M.Z."/>
            <person name="Ahmed B."/>
            <person name="Rahim S."/>
            <person name="Rahman M.S."/>
            <person name="Alam M.M."/>
            <person name="Hou S."/>
            <person name="Wan X."/>
            <person name="Saito J.A."/>
            <person name="Alam M."/>
        </authorList>
    </citation>
    <scope>NUCLEOTIDE SEQUENCE [LARGE SCALE GENOMIC DNA]</scope>
    <source>
        <strain evidence="5 6">MS6</strain>
    </source>
</reference>
<dbReference type="Gene3D" id="1.25.40.10">
    <property type="entry name" value="Tetratricopeptide repeat domain"/>
    <property type="match status" value="1"/>
</dbReference>
<feature type="compositionally biased region" description="Basic and acidic residues" evidence="4">
    <location>
        <begin position="89"/>
        <end position="119"/>
    </location>
</feature>
<dbReference type="EMBL" id="AHHD01000177">
    <property type="protein sequence ID" value="EKG18757.1"/>
    <property type="molecule type" value="Genomic_DNA"/>
</dbReference>
<organism evidence="5 6">
    <name type="scientific">Macrophomina phaseolina (strain MS6)</name>
    <name type="common">Charcoal rot fungus</name>
    <dbReference type="NCBI Taxonomy" id="1126212"/>
    <lineage>
        <taxon>Eukaryota</taxon>
        <taxon>Fungi</taxon>
        <taxon>Dikarya</taxon>
        <taxon>Ascomycota</taxon>
        <taxon>Pezizomycotina</taxon>
        <taxon>Dothideomycetes</taxon>
        <taxon>Dothideomycetes incertae sedis</taxon>
        <taxon>Botryosphaeriales</taxon>
        <taxon>Botryosphaeriaceae</taxon>
        <taxon>Macrophomina</taxon>
    </lineage>
</organism>
<protein>
    <submittedName>
        <fullName evidence="5">Uncharacterized protein</fullName>
    </submittedName>
</protein>
<dbReference type="Pfam" id="PF12921">
    <property type="entry name" value="ATP13"/>
    <property type="match status" value="1"/>
</dbReference>
<evidence type="ECO:0000313" key="5">
    <source>
        <dbReference type="EMBL" id="EKG18757.1"/>
    </source>
</evidence>
<keyword evidence="3" id="KW-0496">Mitochondrion</keyword>
<gene>
    <name evidence="5" type="ORF">MPH_03983</name>
</gene>
<dbReference type="InterPro" id="IPR011990">
    <property type="entry name" value="TPR-like_helical_dom_sf"/>
</dbReference>
<evidence type="ECO:0000256" key="2">
    <source>
        <dbReference type="ARBA" id="ARBA00022946"/>
    </source>
</evidence>
<dbReference type="OrthoDB" id="185373at2759"/>
<proteinExistence type="predicted"/>
<dbReference type="eggNOG" id="ENOG502SN7Z">
    <property type="taxonomic scope" value="Eukaryota"/>
</dbReference>
<name>K2S1B2_MACPH</name>
<evidence type="ECO:0000256" key="4">
    <source>
        <dbReference type="SAM" id="MobiDB-lite"/>
    </source>
</evidence>
<dbReference type="Proteomes" id="UP000007129">
    <property type="component" value="Unassembled WGS sequence"/>
</dbReference>
<dbReference type="GO" id="GO:0005739">
    <property type="term" value="C:mitochondrion"/>
    <property type="evidence" value="ECO:0007669"/>
    <property type="project" value="UniProtKB-SubCell"/>
</dbReference>
<dbReference type="HOGENOM" id="CLU_398513_0_0_1"/>